<evidence type="ECO:0000256" key="1">
    <source>
        <dbReference type="SAM" id="MobiDB-lite"/>
    </source>
</evidence>
<feature type="region of interest" description="Disordered" evidence="1">
    <location>
        <begin position="1"/>
        <end position="25"/>
    </location>
</feature>
<organism evidence="2 3">
    <name type="scientific">Nostocoides veronense</name>
    <dbReference type="NCBI Taxonomy" id="330836"/>
    <lineage>
        <taxon>Bacteria</taxon>
        <taxon>Bacillati</taxon>
        <taxon>Actinomycetota</taxon>
        <taxon>Actinomycetes</taxon>
        <taxon>Micrococcales</taxon>
        <taxon>Intrasporangiaceae</taxon>
        <taxon>Nostocoides</taxon>
    </lineage>
</organism>
<dbReference type="PANTHER" id="PTHR36456:SF1">
    <property type="entry name" value="UPF0232 PROTEIN SCO3875"/>
    <property type="match status" value="1"/>
</dbReference>
<name>A0ABN2M5K1_9MICO</name>
<dbReference type="PANTHER" id="PTHR36456">
    <property type="entry name" value="UPF0232 PROTEIN SCO3875"/>
    <property type="match status" value="1"/>
</dbReference>
<dbReference type="Pfam" id="PF05258">
    <property type="entry name" value="DciA"/>
    <property type="match status" value="1"/>
</dbReference>
<accession>A0ABN2M5K1</accession>
<reference evidence="2 3" key="1">
    <citation type="journal article" date="2019" name="Int. J. Syst. Evol. Microbiol.">
        <title>The Global Catalogue of Microorganisms (GCM) 10K type strain sequencing project: providing services to taxonomists for standard genome sequencing and annotation.</title>
        <authorList>
            <consortium name="The Broad Institute Genomics Platform"/>
            <consortium name="The Broad Institute Genome Sequencing Center for Infectious Disease"/>
            <person name="Wu L."/>
            <person name="Ma J."/>
        </authorList>
    </citation>
    <scope>NUCLEOTIDE SEQUENCE [LARGE SCALE GENOMIC DNA]</scope>
    <source>
        <strain evidence="2 3">JCM 15592</strain>
    </source>
</reference>
<gene>
    <name evidence="2" type="ORF">GCM10009811_36110</name>
</gene>
<proteinExistence type="predicted"/>
<keyword evidence="3" id="KW-1185">Reference proteome</keyword>
<dbReference type="RefSeq" id="WP_344088977.1">
    <property type="nucleotide sequence ID" value="NZ_BAAAPO010000063.1"/>
</dbReference>
<dbReference type="Proteomes" id="UP001499938">
    <property type="component" value="Unassembled WGS sequence"/>
</dbReference>
<evidence type="ECO:0000313" key="2">
    <source>
        <dbReference type="EMBL" id="GAA1809762.1"/>
    </source>
</evidence>
<dbReference type="InterPro" id="IPR007922">
    <property type="entry name" value="DciA-like"/>
</dbReference>
<evidence type="ECO:0000313" key="3">
    <source>
        <dbReference type="Proteomes" id="UP001499938"/>
    </source>
</evidence>
<sequence length="185" mass="19761">MSDQPPDAERSADEMGASEPEVDLDPEVDAAAEALRRAQAVARAKGLRPGVVPRRTRTSATASGRTDRDPLLLGEAVEKLVGERGWEHEVEVGGVVGRWAAIVGPDVAEHARAETFDDGVLVVRAASTSWATQLRLLSNTLLARIAEETSPDVVTELRVLGPTAPSWRHGRRGITGGRGPRDTYG</sequence>
<comment type="caution">
    <text evidence="2">The sequence shown here is derived from an EMBL/GenBank/DDBJ whole genome shotgun (WGS) entry which is preliminary data.</text>
</comment>
<feature type="region of interest" description="Disordered" evidence="1">
    <location>
        <begin position="46"/>
        <end position="68"/>
    </location>
</feature>
<protein>
    <submittedName>
        <fullName evidence="2">DNA replication protein DciA</fullName>
    </submittedName>
</protein>
<dbReference type="EMBL" id="BAAAPO010000063">
    <property type="protein sequence ID" value="GAA1809762.1"/>
    <property type="molecule type" value="Genomic_DNA"/>
</dbReference>